<keyword evidence="7" id="KW-1133">Transmembrane helix</keyword>
<feature type="domain" description="Band 7" evidence="8">
    <location>
        <begin position="28"/>
        <end position="196"/>
    </location>
</feature>
<dbReference type="Gene3D" id="3.30.479.30">
    <property type="entry name" value="Band 7 domain"/>
    <property type="match status" value="1"/>
</dbReference>
<dbReference type="EMBL" id="BAAAFH010000011">
    <property type="protein sequence ID" value="GAA0875916.1"/>
    <property type="molecule type" value="Genomic_DNA"/>
</dbReference>
<feature type="region of interest" description="Disordered" evidence="6">
    <location>
        <begin position="491"/>
        <end position="522"/>
    </location>
</feature>
<dbReference type="InterPro" id="IPR027705">
    <property type="entry name" value="Flotillin_fam"/>
</dbReference>
<gene>
    <name evidence="9" type="ORF">GCM10009118_23250</name>
</gene>
<accession>A0ABN1MRC7</accession>
<keyword evidence="7" id="KW-0812">Transmembrane</keyword>
<evidence type="ECO:0000256" key="3">
    <source>
        <dbReference type="ARBA" id="ARBA00007161"/>
    </source>
</evidence>
<feature type="compositionally biased region" description="Pro residues" evidence="6">
    <location>
        <begin position="513"/>
        <end position="522"/>
    </location>
</feature>
<dbReference type="InterPro" id="IPR001107">
    <property type="entry name" value="Band_7"/>
</dbReference>
<evidence type="ECO:0000313" key="9">
    <source>
        <dbReference type="EMBL" id="GAA0875916.1"/>
    </source>
</evidence>
<dbReference type="PANTHER" id="PTHR13806">
    <property type="entry name" value="FLOTILLIN-RELATED"/>
    <property type="match status" value="1"/>
</dbReference>
<evidence type="ECO:0000313" key="10">
    <source>
        <dbReference type="Proteomes" id="UP001501126"/>
    </source>
</evidence>
<dbReference type="PANTHER" id="PTHR13806:SF31">
    <property type="entry name" value="FLOTILLIN-LIKE PROTEIN 1-RELATED"/>
    <property type="match status" value="1"/>
</dbReference>
<sequence length="522" mass="56883">MDSIFMSPIAIIVVSVIVLFVTISALISRYKRCPSDKILVVYGRTGGSSARCIHGGGAFIWPVIQDYAYLDLKPISIEANLTNALSRQNIRVDVPCRFTIAISTEPDTMGNAAERLLGLTPDQIQELSKDILFGQLRLVIATMTIEEINTDRDKFLENISKNIDTELKKIGLKLINVNVTDIKDESGYIEALGKEAAAKAINEAKISVAEQEKIGETGKALADREKDVQIAETNRDRDVKIAITQKDREVSIASAIKDESIGKAEAERDTRIKTSEANALAVRGENEAKIDIAASDATRREREAEALRQATAAEKVQQAKALEEAYIAEQKAENARSERERATQVANVIVPAEISKQRAIIDAQAEAERIRENAKGEADAIFAKMNAEAQGLHEILTKQADGYKEVVAAAGGDPTKAFQLLLIEKLPELVKTQVEAVKNIKIDKITVWDSGNGQNDSGNSSTANFVSGMMKTVPPLNDLFNMAGLNLPTYLKGEDKGQKKATNDDSKPETPGELPPAPSEEE</sequence>
<name>A0ABN1MRC7_9FLAO</name>
<feature type="compositionally biased region" description="Basic and acidic residues" evidence="6">
    <location>
        <begin position="492"/>
        <end position="510"/>
    </location>
</feature>
<evidence type="ECO:0000256" key="4">
    <source>
        <dbReference type="ARBA" id="ARBA00022475"/>
    </source>
</evidence>
<evidence type="ECO:0000256" key="7">
    <source>
        <dbReference type="SAM" id="Phobius"/>
    </source>
</evidence>
<dbReference type="InterPro" id="IPR036013">
    <property type="entry name" value="Band_7/SPFH_dom_sf"/>
</dbReference>
<dbReference type="SMART" id="SM00244">
    <property type="entry name" value="PHB"/>
    <property type="match status" value="1"/>
</dbReference>
<reference evidence="9 10" key="1">
    <citation type="journal article" date="2019" name="Int. J. Syst. Evol. Microbiol.">
        <title>The Global Catalogue of Microorganisms (GCM) 10K type strain sequencing project: providing services to taxonomists for standard genome sequencing and annotation.</title>
        <authorList>
            <consortium name="The Broad Institute Genomics Platform"/>
            <consortium name="The Broad Institute Genome Sequencing Center for Infectious Disease"/>
            <person name="Wu L."/>
            <person name="Ma J."/>
        </authorList>
    </citation>
    <scope>NUCLEOTIDE SEQUENCE [LARGE SCALE GENOMIC DNA]</scope>
    <source>
        <strain evidence="9 10">JCM 16083</strain>
    </source>
</reference>
<evidence type="ECO:0000256" key="5">
    <source>
        <dbReference type="ARBA" id="ARBA00023136"/>
    </source>
</evidence>
<comment type="similarity">
    <text evidence="3">Belongs to the band 7/mec-2 family. Flotillin subfamily.</text>
</comment>
<evidence type="ECO:0000256" key="2">
    <source>
        <dbReference type="ARBA" id="ARBA00004236"/>
    </source>
</evidence>
<dbReference type="Pfam" id="PF01145">
    <property type="entry name" value="Band_7"/>
    <property type="match status" value="1"/>
</dbReference>
<keyword evidence="5 7" id="KW-0472">Membrane</keyword>
<evidence type="ECO:0000259" key="8">
    <source>
        <dbReference type="SMART" id="SM00244"/>
    </source>
</evidence>
<dbReference type="RefSeq" id="WP_343787880.1">
    <property type="nucleotide sequence ID" value="NZ_BAAAFH010000011.1"/>
</dbReference>
<evidence type="ECO:0000256" key="1">
    <source>
        <dbReference type="ARBA" id="ARBA00004167"/>
    </source>
</evidence>
<keyword evidence="4" id="KW-1003">Cell membrane</keyword>
<feature type="transmembrane region" description="Helical" evidence="7">
    <location>
        <begin position="6"/>
        <end position="27"/>
    </location>
</feature>
<organism evidence="9 10">
    <name type="scientific">Wandonia haliotis</name>
    <dbReference type="NCBI Taxonomy" id="574963"/>
    <lineage>
        <taxon>Bacteria</taxon>
        <taxon>Pseudomonadati</taxon>
        <taxon>Bacteroidota</taxon>
        <taxon>Flavobacteriia</taxon>
        <taxon>Flavobacteriales</taxon>
        <taxon>Crocinitomicaceae</taxon>
        <taxon>Wandonia</taxon>
    </lineage>
</organism>
<comment type="subcellular location">
    <subcellularLocation>
        <location evidence="2">Cell membrane</location>
    </subcellularLocation>
    <subcellularLocation>
        <location evidence="1">Membrane</location>
        <topology evidence="1">Single-pass membrane protein</topology>
    </subcellularLocation>
</comment>
<evidence type="ECO:0000256" key="6">
    <source>
        <dbReference type="SAM" id="MobiDB-lite"/>
    </source>
</evidence>
<keyword evidence="10" id="KW-1185">Reference proteome</keyword>
<dbReference type="CDD" id="cd03399">
    <property type="entry name" value="SPFH_flotillin"/>
    <property type="match status" value="1"/>
</dbReference>
<dbReference type="Proteomes" id="UP001501126">
    <property type="component" value="Unassembled WGS sequence"/>
</dbReference>
<comment type="caution">
    <text evidence="9">The sequence shown here is derived from an EMBL/GenBank/DDBJ whole genome shotgun (WGS) entry which is preliminary data.</text>
</comment>
<dbReference type="SUPFAM" id="SSF117892">
    <property type="entry name" value="Band 7/SPFH domain"/>
    <property type="match status" value="1"/>
</dbReference>
<proteinExistence type="inferred from homology"/>
<protein>
    <submittedName>
        <fullName evidence="9">Flotillin family protein</fullName>
    </submittedName>
</protein>